<reference evidence="2 3" key="1">
    <citation type="journal article" date="2016" name="Nat. Commun.">
        <title>Thousands of microbial genomes shed light on interconnected biogeochemical processes in an aquifer system.</title>
        <authorList>
            <person name="Anantharaman K."/>
            <person name="Brown C.T."/>
            <person name="Hug L.A."/>
            <person name="Sharon I."/>
            <person name="Castelle C.J."/>
            <person name="Probst A.J."/>
            <person name="Thomas B.C."/>
            <person name="Singh A."/>
            <person name="Wilkins M.J."/>
            <person name="Karaoz U."/>
            <person name="Brodie E.L."/>
            <person name="Williams K.H."/>
            <person name="Hubbard S.S."/>
            <person name="Banfield J.F."/>
        </authorList>
    </citation>
    <scope>NUCLEOTIDE SEQUENCE [LARGE SCALE GENOMIC DNA]</scope>
</reference>
<dbReference type="AlphaFoldDB" id="A0A1F8CT87"/>
<dbReference type="GO" id="GO:0003677">
    <property type="term" value="F:DNA binding"/>
    <property type="evidence" value="ECO:0007669"/>
    <property type="project" value="InterPro"/>
</dbReference>
<feature type="domain" description="(+)RNA virus helicase C-terminal" evidence="1">
    <location>
        <begin position="118"/>
        <end position="352"/>
    </location>
</feature>
<gene>
    <name evidence="2" type="ORF">A2382_01025</name>
</gene>
<dbReference type="PANTHER" id="PTHR11070:SF17">
    <property type="entry name" value="DNA HELICASE IV"/>
    <property type="match status" value="1"/>
</dbReference>
<name>A0A1F8CT87_9BACT</name>
<dbReference type="STRING" id="1802538.A2382_01025"/>
<dbReference type="InterPro" id="IPR027351">
    <property type="entry name" value="(+)RNA_virus_helicase_core_dom"/>
</dbReference>
<dbReference type="GO" id="GO:0005829">
    <property type="term" value="C:cytosol"/>
    <property type="evidence" value="ECO:0007669"/>
    <property type="project" value="TreeGrafter"/>
</dbReference>
<evidence type="ECO:0000313" key="2">
    <source>
        <dbReference type="EMBL" id="OGM79492.1"/>
    </source>
</evidence>
<dbReference type="Proteomes" id="UP000178999">
    <property type="component" value="Unassembled WGS sequence"/>
</dbReference>
<evidence type="ECO:0000313" key="3">
    <source>
        <dbReference type="Proteomes" id="UP000178999"/>
    </source>
</evidence>
<sequence>MLISKNDKLYIACAGAGKTTKIVKDALEVKDKKILITTFTNENEENIKKKFYEINNGCIPENIKIQSWYEFLLRECFKPYLKTFFNENIRITGFTLVSGVSGQYIPSDGKDHYMSKNNRVYSDKLSKLMFKSTNVKKSVMNRLSKIYNVMFIDEVQDMASWDLELIKEIHYSNIALTMVGDMLQRTYTTTKERQNKKGKNQLNIEEYINDKTKNCSSIIIDPNTLKNTHRCCQKVCNYVNQKFGINIEVCKCCDRKNTENCDVFFINKDEVEEKLKIIKTMQILYDKNSKYDKSYSAINIGKSKGLDFDNVVIYPTKTMTSFLKNGLNLADSSKSKLYVALTRARKNVYIVNN</sequence>
<dbReference type="GO" id="GO:0000725">
    <property type="term" value="P:recombinational repair"/>
    <property type="evidence" value="ECO:0007669"/>
    <property type="project" value="TreeGrafter"/>
</dbReference>
<comment type="caution">
    <text evidence="2">The sequence shown here is derived from an EMBL/GenBank/DDBJ whole genome shotgun (WGS) entry which is preliminary data.</text>
</comment>
<dbReference type="InterPro" id="IPR000212">
    <property type="entry name" value="DNA_helicase_UvrD/REP"/>
</dbReference>
<dbReference type="SUPFAM" id="SSF52540">
    <property type="entry name" value="P-loop containing nucleoside triphosphate hydrolases"/>
    <property type="match status" value="1"/>
</dbReference>
<accession>A0A1F8CT87</accession>
<dbReference type="EMBL" id="MGHY01000014">
    <property type="protein sequence ID" value="OGM79492.1"/>
    <property type="molecule type" value="Genomic_DNA"/>
</dbReference>
<dbReference type="CDD" id="cd18809">
    <property type="entry name" value="SF1_C_RecD"/>
    <property type="match status" value="1"/>
</dbReference>
<dbReference type="Gene3D" id="3.40.50.300">
    <property type="entry name" value="P-loop containing nucleotide triphosphate hydrolases"/>
    <property type="match status" value="2"/>
</dbReference>
<dbReference type="PANTHER" id="PTHR11070">
    <property type="entry name" value="UVRD / RECB / PCRA DNA HELICASE FAMILY MEMBER"/>
    <property type="match status" value="1"/>
</dbReference>
<organism evidence="2 3">
    <name type="scientific">Candidatus Woesebacteria bacterium RIFOXYB1_FULL_38_16</name>
    <dbReference type="NCBI Taxonomy" id="1802538"/>
    <lineage>
        <taxon>Bacteria</taxon>
        <taxon>Candidatus Woeseibacteriota</taxon>
    </lineage>
</organism>
<proteinExistence type="predicted"/>
<dbReference type="InterPro" id="IPR027417">
    <property type="entry name" value="P-loop_NTPase"/>
</dbReference>
<protein>
    <recommendedName>
        <fullName evidence="1">(+)RNA virus helicase C-terminal domain-containing protein</fullName>
    </recommendedName>
</protein>
<evidence type="ECO:0000259" key="1">
    <source>
        <dbReference type="Pfam" id="PF01443"/>
    </source>
</evidence>
<dbReference type="Pfam" id="PF01443">
    <property type="entry name" value="Viral_helicase1"/>
    <property type="match status" value="1"/>
</dbReference>
<dbReference type="GO" id="GO:0043138">
    <property type="term" value="F:3'-5' DNA helicase activity"/>
    <property type="evidence" value="ECO:0007669"/>
    <property type="project" value="TreeGrafter"/>
</dbReference>
<dbReference type="GO" id="GO:0005524">
    <property type="term" value="F:ATP binding"/>
    <property type="evidence" value="ECO:0007669"/>
    <property type="project" value="InterPro"/>
</dbReference>